<proteinExistence type="predicted"/>
<gene>
    <name evidence="1" type="ORF">A9Z60_09705</name>
</gene>
<dbReference type="EMBL" id="LZDN01000019">
    <property type="protein sequence ID" value="OBX50303.1"/>
    <property type="molecule type" value="Genomic_DNA"/>
</dbReference>
<protein>
    <submittedName>
        <fullName evidence="1">Uncharacterized protein</fullName>
    </submittedName>
</protein>
<organism evidence="1 2">
    <name type="scientific">Moraxella nonliquefaciens</name>
    <dbReference type="NCBI Taxonomy" id="478"/>
    <lineage>
        <taxon>Bacteria</taxon>
        <taxon>Pseudomonadati</taxon>
        <taxon>Pseudomonadota</taxon>
        <taxon>Gammaproteobacteria</taxon>
        <taxon>Moraxellales</taxon>
        <taxon>Moraxellaceae</taxon>
        <taxon>Moraxella</taxon>
    </lineage>
</organism>
<dbReference type="Proteomes" id="UP000092671">
    <property type="component" value="Unassembled WGS sequence"/>
</dbReference>
<dbReference type="AlphaFoldDB" id="A0A1B8PJB2"/>
<sequence>MQDKPNRPDPLNLRLHRALSWLEVAQNTDDLDFKFISLWVGFNAVYAKDLRVQTGDRTSFREFLVMVSGLDKNKKLHHAVWERFSGAIRILLNNRYIFQPFWEYHNGDNTAKGWQSEFDELNKRAFASLINKDVDGVLFVVFDRLYTLRNQIVHGGATYNSSVNRAQLADGCAILGTILPIVIEIVMNNGGRDWGKPFYPLVD</sequence>
<accession>A0A1B8PJB2</accession>
<reference evidence="1 2" key="1">
    <citation type="submission" date="2016-06" db="EMBL/GenBank/DDBJ databases">
        <title>Draft genome of Moraxella nonliquefaciens CCUG 60284.</title>
        <authorList>
            <person name="Salva-Serra F."/>
            <person name="Engstrom-Jakobsson H."/>
            <person name="Thorell K."/>
            <person name="Gonzales-Siles L."/>
            <person name="Karlsson R."/>
            <person name="Boulund F."/>
            <person name="Engstrand L."/>
            <person name="Kristiansson E."/>
            <person name="Moore E."/>
        </authorList>
    </citation>
    <scope>NUCLEOTIDE SEQUENCE [LARGE SCALE GENOMIC DNA]</scope>
    <source>
        <strain evidence="1 2">CCUG 60284</strain>
    </source>
</reference>
<evidence type="ECO:0000313" key="2">
    <source>
        <dbReference type="Proteomes" id="UP000092671"/>
    </source>
</evidence>
<evidence type="ECO:0000313" key="1">
    <source>
        <dbReference type="EMBL" id="OBX50303.1"/>
    </source>
</evidence>
<comment type="caution">
    <text evidence="1">The sequence shown here is derived from an EMBL/GenBank/DDBJ whole genome shotgun (WGS) entry which is preliminary data.</text>
</comment>
<name>A0A1B8PJB2_MORNO</name>